<protein>
    <submittedName>
        <fullName evidence="3">Serine hydrolase</fullName>
    </submittedName>
</protein>
<dbReference type="PANTHER" id="PTHR35333:SF3">
    <property type="entry name" value="BETA-LACTAMASE-TYPE TRANSPEPTIDASE FOLD CONTAINING PROTEIN"/>
    <property type="match status" value="1"/>
</dbReference>
<name>A0ABW2CCL4_9ACTN</name>
<dbReference type="InterPro" id="IPR012338">
    <property type="entry name" value="Beta-lactam/transpept-like"/>
</dbReference>
<gene>
    <name evidence="3" type="ORF">ACFQKB_07155</name>
</gene>
<feature type="region of interest" description="Disordered" evidence="1">
    <location>
        <begin position="236"/>
        <end position="255"/>
    </location>
</feature>
<dbReference type="SUPFAM" id="SSF56601">
    <property type="entry name" value="beta-lactamase/transpeptidase-like"/>
    <property type="match status" value="1"/>
</dbReference>
<proteinExistence type="predicted"/>
<evidence type="ECO:0000313" key="4">
    <source>
        <dbReference type="Proteomes" id="UP001596380"/>
    </source>
</evidence>
<sequence length="279" mass="29046">MRDALEGPARWAERWGGTLGAAVHDLGTGERAEAAAGRSFTSASVIKVPLLAALLAGAEAGDWSLDDRLPVGPRARVGGSGVLKDLADVPDLSLRDLATLMIVLSDNTATNLLIDLVGFAAVNAWCARHGLRGTVLARRMLDADARARGDENLTTAGDMAALFTGLVRGDLLGERSSTFALDVLARQQVNDRLPRHLPDGARLAHKTGELPGVRHDAGVVLPEGRAPIVVVVLTEGVTDPPPAPGGRGGREPEPVRDRAADLIAETGRAVYAATGLIPA</sequence>
<dbReference type="PANTHER" id="PTHR35333">
    <property type="entry name" value="BETA-LACTAMASE"/>
    <property type="match status" value="1"/>
</dbReference>
<dbReference type="InterPro" id="IPR045155">
    <property type="entry name" value="Beta-lactam_cat"/>
</dbReference>
<comment type="caution">
    <text evidence="3">The sequence shown here is derived from an EMBL/GenBank/DDBJ whole genome shotgun (WGS) entry which is preliminary data.</text>
</comment>
<evidence type="ECO:0000313" key="3">
    <source>
        <dbReference type="EMBL" id="MFC6879543.1"/>
    </source>
</evidence>
<feature type="domain" description="Beta-lactamase class A catalytic" evidence="2">
    <location>
        <begin position="21"/>
        <end position="234"/>
    </location>
</feature>
<accession>A0ABW2CCL4</accession>
<dbReference type="RefSeq" id="WP_160821526.1">
    <property type="nucleotide sequence ID" value="NZ_JBHSXE010000001.1"/>
</dbReference>
<organism evidence="3 4">
    <name type="scientific">Actinomadura yumaensis</name>
    <dbReference type="NCBI Taxonomy" id="111807"/>
    <lineage>
        <taxon>Bacteria</taxon>
        <taxon>Bacillati</taxon>
        <taxon>Actinomycetota</taxon>
        <taxon>Actinomycetes</taxon>
        <taxon>Streptosporangiales</taxon>
        <taxon>Thermomonosporaceae</taxon>
        <taxon>Actinomadura</taxon>
    </lineage>
</organism>
<dbReference type="GO" id="GO:0016787">
    <property type="term" value="F:hydrolase activity"/>
    <property type="evidence" value="ECO:0007669"/>
    <property type="project" value="UniProtKB-KW"/>
</dbReference>
<keyword evidence="4" id="KW-1185">Reference proteome</keyword>
<dbReference type="EMBL" id="JBHSXS010000003">
    <property type="protein sequence ID" value="MFC6879543.1"/>
    <property type="molecule type" value="Genomic_DNA"/>
</dbReference>
<evidence type="ECO:0000256" key="1">
    <source>
        <dbReference type="SAM" id="MobiDB-lite"/>
    </source>
</evidence>
<evidence type="ECO:0000259" key="2">
    <source>
        <dbReference type="Pfam" id="PF13354"/>
    </source>
</evidence>
<dbReference type="Pfam" id="PF13354">
    <property type="entry name" value="Beta-lactamase2"/>
    <property type="match status" value="1"/>
</dbReference>
<dbReference type="InterPro" id="IPR000871">
    <property type="entry name" value="Beta-lactam_class-A"/>
</dbReference>
<reference evidence="4" key="1">
    <citation type="journal article" date="2019" name="Int. J. Syst. Evol. Microbiol.">
        <title>The Global Catalogue of Microorganisms (GCM) 10K type strain sequencing project: providing services to taxonomists for standard genome sequencing and annotation.</title>
        <authorList>
            <consortium name="The Broad Institute Genomics Platform"/>
            <consortium name="The Broad Institute Genome Sequencing Center for Infectious Disease"/>
            <person name="Wu L."/>
            <person name="Ma J."/>
        </authorList>
    </citation>
    <scope>NUCLEOTIDE SEQUENCE [LARGE SCALE GENOMIC DNA]</scope>
    <source>
        <strain evidence="4">JCM 3369</strain>
    </source>
</reference>
<keyword evidence="3" id="KW-0378">Hydrolase</keyword>
<dbReference type="Proteomes" id="UP001596380">
    <property type="component" value="Unassembled WGS sequence"/>
</dbReference>
<dbReference type="Gene3D" id="3.40.710.10">
    <property type="entry name" value="DD-peptidase/beta-lactamase superfamily"/>
    <property type="match status" value="1"/>
</dbReference>